<protein>
    <submittedName>
        <fullName evidence="3">C-type lectin domain-containing protein</fullName>
    </submittedName>
</protein>
<accession>A0A914CY31</accession>
<sequence>MCESENASLASIHSEKENNLIQDFASAHYPNPAAQMDTCWIGIHDPLKNNSWQWTDHLKIDFTNWLNGSPISGPDYKCGILILDHINKKNIGKWANQKCISPGVDVRCGICKKLSNLPNVVEENNEITYKTLTTNLNPLELLSLVFRPFKLWEDFILLFKKNFYSPNDKNPTRNLVCPSHWAYDNLTDRCYTVFFYKAEYQCKNIGGHLVSIHSEEEHRKIYGTKY</sequence>
<dbReference type="AlphaFoldDB" id="A0A914CY31"/>
<dbReference type="Pfam" id="PF00059">
    <property type="entry name" value="Lectin_C"/>
    <property type="match status" value="1"/>
</dbReference>
<dbReference type="Proteomes" id="UP000887540">
    <property type="component" value="Unplaced"/>
</dbReference>
<proteinExistence type="predicted"/>
<evidence type="ECO:0000259" key="1">
    <source>
        <dbReference type="PROSITE" id="PS50041"/>
    </source>
</evidence>
<evidence type="ECO:0000313" key="2">
    <source>
        <dbReference type="Proteomes" id="UP000887540"/>
    </source>
</evidence>
<dbReference type="SUPFAM" id="SSF56436">
    <property type="entry name" value="C-type lectin-like"/>
    <property type="match status" value="2"/>
</dbReference>
<keyword evidence="2" id="KW-1185">Reference proteome</keyword>
<feature type="domain" description="C-type lectin" evidence="1">
    <location>
        <begin position="1"/>
        <end position="99"/>
    </location>
</feature>
<dbReference type="PANTHER" id="PTHR22803">
    <property type="entry name" value="MANNOSE, PHOSPHOLIPASE, LECTIN RECEPTOR RELATED"/>
    <property type="match status" value="1"/>
</dbReference>
<dbReference type="InterPro" id="IPR016187">
    <property type="entry name" value="CTDL_fold"/>
</dbReference>
<dbReference type="CDD" id="cd00037">
    <property type="entry name" value="CLECT"/>
    <property type="match status" value="1"/>
</dbReference>
<reference evidence="3" key="1">
    <citation type="submission" date="2022-11" db="UniProtKB">
        <authorList>
            <consortium name="WormBaseParasite"/>
        </authorList>
    </citation>
    <scope>IDENTIFICATION</scope>
</reference>
<dbReference type="InterPro" id="IPR050111">
    <property type="entry name" value="C-type_lectin/snaclec_domain"/>
</dbReference>
<evidence type="ECO:0000313" key="3">
    <source>
        <dbReference type="WBParaSite" id="ACRNAN_scaffold1578.g22939.t1"/>
    </source>
</evidence>
<dbReference type="Gene3D" id="3.10.100.10">
    <property type="entry name" value="Mannose-Binding Protein A, subunit A"/>
    <property type="match status" value="2"/>
</dbReference>
<dbReference type="InterPro" id="IPR016186">
    <property type="entry name" value="C-type_lectin-like/link_sf"/>
</dbReference>
<dbReference type="PROSITE" id="PS50041">
    <property type="entry name" value="C_TYPE_LECTIN_2"/>
    <property type="match status" value="1"/>
</dbReference>
<dbReference type="WBParaSite" id="ACRNAN_scaffold1578.g22939.t1">
    <property type="protein sequence ID" value="ACRNAN_scaffold1578.g22939.t1"/>
    <property type="gene ID" value="ACRNAN_scaffold1578.g22939"/>
</dbReference>
<dbReference type="InterPro" id="IPR001304">
    <property type="entry name" value="C-type_lectin-like"/>
</dbReference>
<name>A0A914CY31_9BILA</name>
<organism evidence="2 3">
    <name type="scientific">Acrobeloides nanus</name>
    <dbReference type="NCBI Taxonomy" id="290746"/>
    <lineage>
        <taxon>Eukaryota</taxon>
        <taxon>Metazoa</taxon>
        <taxon>Ecdysozoa</taxon>
        <taxon>Nematoda</taxon>
        <taxon>Chromadorea</taxon>
        <taxon>Rhabditida</taxon>
        <taxon>Tylenchina</taxon>
        <taxon>Cephalobomorpha</taxon>
        <taxon>Cephaloboidea</taxon>
        <taxon>Cephalobidae</taxon>
        <taxon>Acrobeloides</taxon>
    </lineage>
</organism>